<keyword evidence="3" id="KW-1185">Reference proteome</keyword>
<gene>
    <name evidence="2" type="ORF">KFK09_003710</name>
</gene>
<dbReference type="Proteomes" id="UP000829196">
    <property type="component" value="Unassembled WGS sequence"/>
</dbReference>
<accession>A0A8T3C0V9</accession>
<dbReference type="PANTHER" id="PTHR31236:SF2">
    <property type="entry name" value="BURP DOMAIN PROTEIN RD22"/>
    <property type="match status" value="1"/>
</dbReference>
<dbReference type="PANTHER" id="PTHR31236">
    <property type="entry name" value="BURP DOMAIN PROTEIN USPL1-LIKE"/>
    <property type="match status" value="1"/>
</dbReference>
<name>A0A8T3C0V9_DENNO</name>
<proteinExistence type="predicted"/>
<dbReference type="AlphaFoldDB" id="A0A8T3C0V9"/>
<organism evidence="2 3">
    <name type="scientific">Dendrobium nobile</name>
    <name type="common">Orchid</name>
    <dbReference type="NCBI Taxonomy" id="94219"/>
    <lineage>
        <taxon>Eukaryota</taxon>
        <taxon>Viridiplantae</taxon>
        <taxon>Streptophyta</taxon>
        <taxon>Embryophyta</taxon>
        <taxon>Tracheophyta</taxon>
        <taxon>Spermatophyta</taxon>
        <taxon>Magnoliopsida</taxon>
        <taxon>Liliopsida</taxon>
        <taxon>Asparagales</taxon>
        <taxon>Orchidaceae</taxon>
        <taxon>Epidendroideae</taxon>
        <taxon>Malaxideae</taxon>
        <taxon>Dendrobiinae</taxon>
        <taxon>Dendrobium</taxon>
    </lineage>
</organism>
<protein>
    <recommendedName>
        <fullName evidence="1">BURP domain-containing protein</fullName>
    </recommendedName>
</protein>
<sequence length="335" mass="36539">MGSCGGHWFRLAGGQVQVGKLAGGGGGFRLAGWLSLGLTSSHAAVQESTSAQTYWQTILPQTPIPASIQELLRREKEMKSFELERTPTFFVSYKCATDEKQIHNDPNAPLFFLKDSLNPGTKMTLDLTKSISAPPFLSVEMANATPFSSTKVTEILSLLSIKRGSAEDIAIQRTLAECEELPLDGERKSCVRSMEAMVDFVEAELGNRDVQVFETAMADVGDPVVAEQEYMIGQKEVKHIEAKALVSCHPEPYPSAVYYCHTAKNIEAYVVHLYGANGAAVDAVATCHTDTSAWDPNYVGFKMLKVKPGTEPICHFLPQGHLIFAGLSKMDISAF</sequence>
<dbReference type="InterPro" id="IPR044816">
    <property type="entry name" value="BURP"/>
</dbReference>
<dbReference type="Pfam" id="PF03181">
    <property type="entry name" value="BURP"/>
    <property type="match status" value="1"/>
</dbReference>
<dbReference type="PROSITE" id="PS51277">
    <property type="entry name" value="BURP"/>
    <property type="match status" value="1"/>
</dbReference>
<evidence type="ECO:0000259" key="1">
    <source>
        <dbReference type="PROSITE" id="PS51277"/>
    </source>
</evidence>
<comment type="caution">
    <text evidence="2">The sequence shown here is derived from an EMBL/GenBank/DDBJ whole genome shotgun (WGS) entry which is preliminary data.</text>
</comment>
<dbReference type="EMBL" id="JAGYWB010000004">
    <property type="protein sequence ID" value="KAI0524343.1"/>
    <property type="molecule type" value="Genomic_DNA"/>
</dbReference>
<evidence type="ECO:0000313" key="2">
    <source>
        <dbReference type="EMBL" id="KAI0524343.1"/>
    </source>
</evidence>
<dbReference type="SMART" id="SM01045">
    <property type="entry name" value="BURP"/>
    <property type="match status" value="1"/>
</dbReference>
<dbReference type="InterPro" id="IPR004873">
    <property type="entry name" value="BURP_dom"/>
</dbReference>
<reference evidence="2" key="1">
    <citation type="journal article" date="2022" name="Front. Genet.">
        <title>Chromosome-Scale Assembly of the Dendrobium nobile Genome Provides Insights Into the Molecular Mechanism of the Biosynthesis of the Medicinal Active Ingredient of Dendrobium.</title>
        <authorList>
            <person name="Xu Q."/>
            <person name="Niu S.-C."/>
            <person name="Li K.-L."/>
            <person name="Zheng P.-J."/>
            <person name="Zhang X.-J."/>
            <person name="Jia Y."/>
            <person name="Liu Y."/>
            <person name="Niu Y.-X."/>
            <person name="Yu L.-H."/>
            <person name="Chen D.-F."/>
            <person name="Zhang G.-Q."/>
        </authorList>
    </citation>
    <scope>NUCLEOTIDE SEQUENCE</scope>
    <source>
        <tissue evidence="2">Leaf</tissue>
    </source>
</reference>
<dbReference type="OrthoDB" id="780559at2759"/>
<evidence type="ECO:0000313" key="3">
    <source>
        <dbReference type="Proteomes" id="UP000829196"/>
    </source>
</evidence>
<feature type="domain" description="BURP" evidence="1">
    <location>
        <begin position="111"/>
        <end position="327"/>
    </location>
</feature>